<sequence>MLKQNNVHRETQQLVATWLRSDVLICVCSPCGPRPPAATFKRSSVSLAREIFGCHMKAAEQRQRLSKGAAAVRRPRFP</sequence>
<accession>A0A6G1QLL5</accession>
<evidence type="ECO:0000313" key="1">
    <source>
        <dbReference type="EMBL" id="KAF3703203.1"/>
    </source>
</evidence>
<evidence type="ECO:0000313" key="2">
    <source>
        <dbReference type="Proteomes" id="UP000503349"/>
    </source>
</evidence>
<reference evidence="1 2" key="1">
    <citation type="submission" date="2019-02" db="EMBL/GenBank/DDBJ databases">
        <title>Opniocepnalus argus genome.</title>
        <authorList>
            <person name="Zhou C."/>
            <person name="Xiao S."/>
        </authorList>
    </citation>
    <scope>NUCLEOTIDE SEQUENCE [LARGE SCALE GENOMIC DNA]</scope>
    <source>
        <strain evidence="1">OARG1902GOOAL</strain>
        <tissue evidence="1">Muscle</tissue>
    </source>
</reference>
<name>A0A6G1QLL5_CHAAH</name>
<gene>
    <name evidence="1" type="ORF">EXN66_Car018891</name>
</gene>
<organism evidence="1 2">
    <name type="scientific">Channa argus</name>
    <name type="common">Northern snakehead</name>
    <name type="synonym">Ophicephalus argus</name>
    <dbReference type="NCBI Taxonomy" id="215402"/>
    <lineage>
        <taxon>Eukaryota</taxon>
        <taxon>Metazoa</taxon>
        <taxon>Chordata</taxon>
        <taxon>Craniata</taxon>
        <taxon>Vertebrata</taxon>
        <taxon>Euteleostomi</taxon>
        <taxon>Actinopterygii</taxon>
        <taxon>Neopterygii</taxon>
        <taxon>Teleostei</taxon>
        <taxon>Neoteleostei</taxon>
        <taxon>Acanthomorphata</taxon>
        <taxon>Anabantaria</taxon>
        <taxon>Anabantiformes</taxon>
        <taxon>Channoidei</taxon>
        <taxon>Channidae</taxon>
        <taxon>Channa</taxon>
    </lineage>
</organism>
<proteinExistence type="predicted"/>
<keyword evidence="2" id="KW-1185">Reference proteome</keyword>
<dbReference type="EMBL" id="CM015729">
    <property type="protein sequence ID" value="KAF3703203.1"/>
    <property type="molecule type" value="Genomic_DNA"/>
</dbReference>
<reference evidence="2" key="2">
    <citation type="submission" date="2019-02" db="EMBL/GenBank/DDBJ databases">
        <title>Opniocepnalus argus Var Kimnra genome.</title>
        <authorList>
            <person name="Zhou C."/>
            <person name="Xiao S."/>
        </authorList>
    </citation>
    <scope>NUCLEOTIDE SEQUENCE [LARGE SCALE GENOMIC DNA]</scope>
</reference>
<protein>
    <submittedName>
        <fullName evidence="1">Uncharacterized protein</fullName>
    </submittedName>
</protein>
<dbReference type="Proteomes" id="UP000503349">
    <property type="component" value="Chromosome 18"/>
</dbReference>
<dbReference type="AlphaFoldDB" id="A0A6G1QLL5"/>